<proteinExistence type="predicted"/>
<name>A0ACB8ZCP4_9ASTR</name>
<keyword evidence="2" id="KW-1185">Reference proteome</keyword>
<reference evidence="2" key="1">
    <citation type="journal article" date="2022" name="Mol. Ecol. Resour.">
        <title>The genomes of chicory, endive, great burdock and yacon provide insights into Asteraceae palaeo-polyploidization history and plant inulin production.</title>
        <authorList>
            <person name="Fan W."/>
            <person name="Wang S."/>
            <person name="Wang H."/>
            <person name="Wang A."/>
            <person name="Jiang F."/>
            <person name="Liu H."/>
            <person name="Zhao H."/>
            <person name="Xu D."/>
            <person name="Zhang Y."/>
        </authorList>
    </citation>
    <scope>NUCLEOTIDE SEQUENCE [LARGE SCALE GENOMIC DNA]</scope>
    <source>
        <strain evidence="2">cv. Yunnan</strain>
    </source>
</reference>
<sequence length="263" mass="29218">MLCGGPERCYAVVQNKLLEKLADLGVFTIPCLFGSSTLHNALADLSASINLMPYSLYEKLGLGDSAPTRMSISLADRSVKYPRGIVENLLVKVDKFVFPLDFFILYMEVEDRVSIILGRPFLRTAKALIDVFDDTFISHMDRCLDYVCGADLLNTLHLGEEDQEVETDALPEQEIELPSHLEYAFLDGEVGLPVIISAAPTEEEKEVLKLLNAGLIYAISDSTWVSPTQVVPKKGGMTVVKNDKDELIPTRTVTGRRVCIDYR</sequence>
<protein>
    <submittedName>
        <fullName evidence="1">Uncharacterized protein</fullName>
    </submittedName>
</protein>
<organism evidence="1 2">
    <name type="scientific">Smallanthus sonchifolius</name>
    <dbReference type="NCBI Taxonomy" id="185202"/>
    <lineage>
        <taxon>Eukaryota</taxon>
        <taxon>Viridiplantae</taxon>
        <taxon>Streptophyta</taxon>
        <taxon>Embryophyta</taxon>
        <taxon>Tracheophyta</taxon>
        <taxon>Spermatophyta</taxon>
        <taxon>Magnoliopsida</taxon>
        <taxon>eudicotyledons</taxon>
        <taxon>Gunneridae</taxon>
        <taxon>Pentapetalae</taxon>
        <taxon>asterids</taxon>
        <taxon>campanulids</taxon>
        <taxon>Asterales</taxon>
        <taxon>Asteraceae</taxon>
        <taxon>Asteroideae</taxon>
        <taxon>Heliantheae alliance</taxon>
        <taxon>Millerieae</taxon>
        <taxon>Smallanthus</taxon>
    </lineage>
</organism>
<comment type="caution">
    <text evidence="1">The sequence shown here is derived from an EMBL/GenBank/DDBJ whole genome shotgun (WGS) entry which is preliminary data.</text>
</comment>
<evidence type="ECO:0000313" key="2">
    <source>
        <dbReference type="Proteomes" id="UP001056120"/>
    </source>
</evidence>
<accession>A0ACB8ZCP4</accession>
<evidence type="ECO:0000313" key="1">
    <source>
        <dbReference type="EMBL" id="KAI3695367.1"/>
    </source>
</evidence>
<reference evidence="1 2" key="2">
    <citation type="journal article" date="2022" name="Mol. Ecol. Resour.">
        <title>The genomes of chicory, endive, great burdock and yacon provide insights into Asteraceae paleo-polyploidization history and plant inulin production.</title>
        <authorList>
            <person name="Fan W."/>
            <person name="Wang S."/>
            <person name="Wang H."/>
            <person name="Wang A."/>
            <person name="Jiang F."/>
            <person name="Liu H."/>
            <person name="Zhao H."/>
            <person name="Xu D."/>
            <person name="Zhang Y."/>
        </authorList>
    </citation>
    <scope>NUCLEOTIDE SEQUENCE [LARGE SCALE GENOMIC DNA]</scope>
    <source>
        <strain evidence="2">cv. Yunnan</strain>
        <tissue evidence="1">Leaves</tissue>
    </source>
</reference>
<gene>
    <name evidence="1" type="ORF">L1987_78363</name>
</gene>
<dbReference type="EMBL" id="CM042043">
    <property type="protein sequence ID" value="KAI3695367.1"/>
    <property type="molecule type" value="Genomic_DNA"/>
</dbReference>
<dbReference type="Proteomes" id="UP001056120">
    <property type="component" value="Linkage Group LG26"/>
</dbReference>